<accession>A0A0G0MK52</accession>
<gene>
    <name evidence="1" type="ORF">UT30_C0008G0041</name>
</gene>
<dbReference type="SUPFAM" id="SSF49344">
    <property type="entry name" value="CBD9-like"/>
    <property type="match status" value="1"/>
</dbReference>
<name>A0A0G0MK52_9BACT</name>
<dbReference type="PATRIC" id="fig|1618995.3.peg.442"/>
<evidence type="ECO:0000313" key="2">
    <source>
        <dbReference type="Proteomes" id="UP000033935"/>
    </source>
</evidence>
<dbReference type="EMBL" id="LBWG01000008">
    <property type="protein sequence ID" value="KKR04419.1"/>
    <property type="molecule type" value="Genomic_DNA"/>
</dbReference>
<dbReference type="Gene3D" id="2.60.40.1190">
    <property type="match status" value="1"/>
</dbReference>
<comment type="caution">
    <text evidence="1">The sequence shown here is derived from an EMBL/GenBank/DDBJ whole genome shotgun (WGS) entry which is preliminary data.</text>
</comment>
<dbReference type="Gene3D" id="2.60.120.260">
    <property type="entry name" value="Galactose-binding domain-like"/>
    <property type="match status" value="1"/>
</dbReference>
<dbReference type="Proteomes" id="UP000033935">
    <property type="component" value="Unassembled WGS sequence"/>
</dbReference>
<reference evidence="1 2" key="1">
    <citation type="journal article" date="2015" name="Nature">
        <title>rRNA introns, odd ribosomes, and small enigmatic genomes across a large radiation of phyla.</title>
        <authorList>
            <person name="Brown C.T."/>
            <person name="Hug L.A."/>
            <person name="Thomas B.C."/>
            <person name="Sharon I."/>
            <person name="Castelle C.J."/>
            <person name="Singh A."/>
            <person name="Wilkins M.J."/>
            <person name="Williams K.H."/>
            <person name="Banfield J.F."/>
        </authorList>
    </citation>
    <scope>NUCLEOTIDE SEQUENCE [LARGE SCALE GENOMIC DNA]</scope>
</reference>
<organism evidence="1 2">
    <name type="scientific">Candidatus Uhrbacteria bacterium GW2011_GWF2_39_13</name>
    <dbReference type="NCBI Taxonomy" id="1618995"/>
    <lineage>
        <taxon>Bacteria</taxon>
        <taxon>Candidatus Uhriibacteriota</taxon>
    </lineage>
</organism>
<evidence type="ECO:0000313" key="1">
    <source>
        <dbReference type="EMBL" id="KKR04419.1"/>
    </source>
</evidence>
<proteinExistence type="predicted"/>
<protein>
    <submittedName>
        <fullName evidence="1">Uncharacterized protein</fullName>
    </submittedName>
</protein>
<sequence>MDLLNFYSKIPASSVRPLRAKYLLPLLFSLFLLGDNSVRADKENSLFKNKITEVPREPVNIIVEAEDFDNLKVYPDFHREKGQGFYVKEHTHASGRAFAVCDSESEAARMLKVFDRNFPPGNYLIGAQIVLTRWTKNRRTDYGAPSGNIVRIELGKADKTGFTPVAILKLYPFFGSGYSFIPCLKSSSTAYIENTANGFVKEKNSIVLEDPVVKANSDWNALRITAEEIASGGIGDVPEFSLPYIIIDKVKISNEPGYEWKKGLKSKYDLTLASEKKEGKITAASTPEKKNADENRKKYKGNLVTDGSFEAGGRPYWNPGMDGEDDFTFDVGDIIEGDAPHGKRYARMQAVQAGAYPDDYKGAKKYRAGIGSKYFEIPIEGCDISFQARAYKPDTKLSLKIVKWSGSPLKGKREQIAVKEFKIGNEWKKYDYEFRSGKPEEIALLFALESEEPGATLELDAVQAYVPAEKAHPLYMEGEGASVLVAVLAPYSAFHDNENIKFEAVLVNDTETQKEFKLKYTVKDVAGNTYGSGDLKISGGKGVSRKSFEFDNFNGYGNFMLTAKTDDGKILNVPFSRIQNPAAMEKASKHPVYLGALGRNIRERSGKMLRHYGYEFVTTLNDVVIKADQTCRGYHDHALYRNEVEKNINSGLKWIPWIFPVQLPPYDVPVYSDTPAANGGKPWMSPEFGAWYVQSVLENYKGLYYNMIILTDELTNNMSARSALPYLLATYKAVKEKYPDVEVMNSFEFLPAEAYKKEIGKVKGKITDTYGGSRYNTGKWWYVRENRFNKENNLPFFIDGVGWYYNCADIQQFDKTGNPLSAAKYYDYFNEQAWDLAVITSIYRPVRYSVYVGKYGMYATDPFNQFSIYDGRPTFAAAQWIILEQFMREAEAGGLLFPDRASNIEVCYFTIKDMTWVVLHAPAPALLKELKLGIDPKELTVLDFHLAPLNPEKIIMKRGQTLFIGSKNRKLLEAVKKMQVIDLLETRFIIARKNDQTECIGFIKNNTAETLSGKLTMYKDMLYKKSPEIFDFNVKPGEWKIFTSIQDKGVFDGRAISNYPVYAQLEINDFFSTAVEEKTDELLVNTAEGNYMKSGDFFWLHYAEPEKSGKFDLTLLEQWEKLQSPASVYVNWGLNGSYQRCQIRCGGENTDPNMQLDGSMEHDYMSRHFIRYDDKYFYVGGIIEDELIIPEKTDIPGDWNESVEYVFQPDLMKNIGNRESKNLFKLKVVFIKNDKADAEFLLPDGNKIKVETVSRAEKFQRRYIARIPLERSGFGVKKGETFGFDISCRDSDSKDGKLEAEYDWSGASFAKDDVFGYGQLIFK</sequence>